<dbReference type="EMBL" id="JAHVHU010000021">
    <property type="protein sequence ID" value="MBY5959996.1"/>
    <property type="molecule type" value="Genomic_DNA"/>
</dbReference>
<evidence type="ECO:0000256" key="1">
    <source>
        <dbReference type="ARBA" id="ARBA00004115"/>
    </source>
</evidence>
<protein>
    <submittedName>
        <fullName evidence="13">T9SS type A sorting domain-containing protein</fullName>
    </submittedName>
</protein>
<dbReference type="GO" id="GO:0005576">
    <property type="term" value="C:extracellular region"/>
    <property type="evidence" value="ECO:0007669"/>
    <property type="project" value="UniProtKB-SubCell"/>
</dbReference>
<evidence type="ECO:0000256" key="2">
    <source>
        <dbReference type="ARBA" id="ARBA00004613"/>
    </source>
</evidence>
<keyword evidence="4" id="KW-0964">Secreted</keyword>
<dbReference type="Pfam" id="PF00404">
    <property type="entry name" value="Dockerin_1"/>
    <property type="match status" value="1"/>
</dbReference>
<name>A0A953LCY5_9BACT</name>
<evidence type="ECO:0000256" key="8">
    <source>
        <dbReference type="ARBA" id="ARBA00022989"/>
    </source>
</evidence>
<dbReference type="GO" id="GO:0004553">
    <property type="term" value="F:hydrolase activity, hydrolyzing O-glycosyl compounds"/>
    <property type="evidence" value="ECO:0007669"/>
    <property type="project" value="InterPro"/>
</dbReference>
<dbReference type="SUPFAM" id="SSF117074">
    <property type="entry name" value="Hypothetical protein PA1324"/>
    <property type="match status" value="1"/>
</dbReference>
<dbReference type="InterPro" id="IPR033764">
    <property type="entry name" value="Sdr_B"/>
</dbReference>
<dbReference type="InterPro" id="IPR016134">
    <property type="entry name" value="Dockerin_dom"/>
</dbReference>
<evidence type="ECO:0000256" key="7">
    <source>
        <dbReference type="ARBA" id="ARBA00022824"/>
    </source>
</evidence>
<evidence type="ECO:0000256" key="6">
    <source>
        <dbReference type="ARBA" id="ARBA00022729"/>
    </source>
</evidence>
<dbReference type="Gene3D" id="2.60.120.430">
    <property type="entry name" value="Galactose-binding lectin"/>
    <property type="match status" value="1"/>
</dbReference>
<feature type="domain" description="Dockerin" evidence="12">
    <location>
        <begin position="2275"/>
        <end position="2346"/>
    </location>
</feature>
<keyword evidence="6" id="KW-0732">Signal</keyword>
<comment type="similarity">
    <text evidence="3">Belongs to the malectin family.</text>
</comment>
<dbReference type="Pfam" id="PF11721">
    <property type="entry name" value="Malectin"/>
    <property type="match status" value="1"/>
</dbReference>
<dbReference type="NCBIfam" id="TIGR04183">
    <property type="entry name" value="Por_Secre_tail"/>
    <property type="match status" value="1"/>
</dbReference>
<dbReference type="InterPro" id="IPR002105">
    <property type="entry name" value="Dockerin_1_rpt"/>
</dbReference>
<keyword evidence="11" id="KW-0119">Carbohydrate metabolism</keyword>
<dbReference type="GO" id="GO:0016020">
    <property type="term" value="C:membrane"/>
    <property type="evidence" value="ECO:0007669"/>
    <property type="project" value="TreeGrafter"/>
</dbReference>
<organism evidence="13 14">
    <name type="scientific">Membranihabitans marinus</name>
    <dbReference type="NCBI Taxonomy" id="1227546"/>
    <lineage>
        <taxon>Bacteria</taxon>
        <taxon>Pseudomonadati</taxon>
        <taxon>Bacteroidota</taxon>
        <taxon>Saprospiria</taxon>
        <taxon>Saprospirales</taxon>
        <taxon>Saprospiraceae</taxon>
        <taxon>Membranihabitans</taxon>
    </lineage>
</organism>
<accession>A0A953LCY5</accession>
<evidence type="ECO:0000256" key="9">
    <source>
        <dbReference type="ARBA" id="ARBA00023136"/>
    </source>
</evidence>
<keyword evidence="9" id="KW-0472">Membrane</keyword>
<dbReference type="PANTHER" id="PTHR13460">
    <property type="match status" value="1"/>
</dbReference>
<sequence>MNLLLSRHLQLMLLFVFGTGVLLHGQNATESNTTIFIYSDLNNNGTKEVDEPYLPGFSVTATGFDGQPIAFSEDQDGVFQGHVPRRARVVVDGYNSEHQEGNAEMGASASVFFAEPGTSDMVNYYVAISSGPNIDVDNQSIILPCYEGGPAEGRDGPALIEYGFMHDGVIEKLGGDAPNPNMLASIQEVGATWGLGMHQQAQKIYTSALVKRHVGLGPMGIGGLYQYDLANGSLASFDLQGLPTVNGGALNFGSIQRNVVPGDIQHDGSDNFALTMKDMVATYDIDVFDKVGKAGIGDIDVSEDGNTLWVVNLYDRSLVAIDVSSGEPDFNSIRSYPIMDQSGLPDLSFPFIQNLNAGGQGIGGAEAFTDLNKVAWERNKYSDGGEAGSVENVITNTMNSTEGTTEPILYRSFRQGSAFSYRIPVFYDGSYTVRLHFAEIDAQFGPGPNQRLFNVDAEGVNKLSNFDIFSEAGDLYKAHVEEFEVVVNDGVLDLSFNGQLVGNELSEALIAGIQVIGNPQNKVLSGELRPWGIAFHEGRGYLGLVSDGSITKLKDHLFGYVVSFDPENIAGGFNIELEFPLSYPRERSSYADSHKARPLRTSVWEAWVDTWEETGIELAADKDTMNLSYPQPIISDIDFDDQGHMIVGVMGRWAHQVGFMNYPPIPGKQVYLIGYASGDILKAVPSSTQGGNSFEIETDNNDTIPYYSNLDGPSYNGEFFYEDYFDSDRAHHGEIFTGGLGVMPGRNEVVLTVFNPILTNGNNNFEYNGVYTQGTHVYSTTDGSKQRASLFVDQYQFGKANGLGDIEFYYNLPDNNIGNYVWCDGNGDGIQDANEKGIPGVKLYLIQVDEEQGNQLVDSTMTDSAGLYLFENLKRTERYIVKIDLNQTALDGFQRKASPAFQGDDPRINSDGIDTLIPGCVIAEVNYPDMLYDYTYDFGLLGPESRDVTRTLCLEPGMTTAGFDLCEIDSAVRMPGVQNTIVEYYHSEEDAVAGSNPVSRTGQCGYETAGDTLYAKTFIAGDSLCYSLSTVQLVVSNPETDIVLEELACLGEAIDLEAMIDLNQDSLMVFTSASREPGDMIANINSFVPEQFPVILYFKATFAQDCNAFGSLILNEVPSFEIALNDQASICEGELFYFSDLNVSFPSGGAAIDQLYWTTNGTGRFSSGSRFSQAQSYTPSEQDIQRGFIEFSLNASNFCYTEERTVYVNIITDRDVRIECLPADTVYCFDPRISDPYHPDFPGPTAVLGCDRELTPTLNFVDIDMDHCDSAGDVSSRIIRHWEFSYKDIYSSFCSDTIVVFRLPKLTPDAFVGSSEDTFYCEIEPIPHSGELLKHYAAWKQPVGLHDYELPHSKLNGVTYELPQTVIEAGLQNAWQQGELVFQKYLECVILRKNDGTEVTIGDIVSGRYMRNLTGTASSQQLGYGFLQSLIDGHDNPVNITLPGVAYNYYPYLLLESGDLILSEGGTFAKVDRNWFYNGHGNNPYWFSGGWPSIYANGQCVSYCDGGSHADFDCILIKIPSLGSVTGTGPESCDTICLTDVGDLCGITIEREEQPAWAGECPKTRGRTTRIVQTCWTDRPNSCVEDLTAEEVDLVASYDSTGKNIEITLSQWQTLIDTMGPIFDFCYATDWDQERIKTSIRSGVIDRAALEWERNNPTIYQTRDHSCDAAVLVPDVQVIDDCSGIHSVKAMVDVKGGTRAVAMELTATELKILANGDTCTVYTYSHTSDPIIIPMGNSKQEVKEVRYEAADNCWNQSTWSKFIRVVDRVPPTVVANTTLEFTLQSKKGWMNAIDIDEGSWDNCGDLLVLGRRVDWDEFCVDLCTDKIAHVTTLEELNNIDPLSVLDSGEIELYYRKMIEWLEDDEACGDRVVEGWIDGIRAHWASHCGPKDEHGNPLIEVPQHHLGGGWSKRIPFGCEDACQTVQVELLVMDQWCNYSISRATIYIREDVPAKKLVDLDDITITCDAYAKYYKPVLDLAIQSGSSDQDETVFKHLDNLLGGYQAVWENEKGEPVHMNGEVLPTAFSVVNTVCTDSVKEIRYQDTAHDNTIVWRTRNVPVTILEDVSEAYTRGYIGVNCGAEITQDIWPDLNDCGVGTIMRKFHVTTGCGDHKITKTYTQNITIEATCTLRKQMISWPDDTQVCMNLTYDANGNANLPVSLVGKAEYTFPEGCRMMAIGYDDQVHDVIGNPNMKKVVRTYRVMDWCSGETLEHEQIVVVNNNCSTDGSTMTFAGTIVDPNENFIQGVTLNMQSRPTQKSSYFVEDGKYFMNIDENPEIVYLDKESSYRNGVSTLDVILLQRYLNNPSVFANPYQKVAADVNNNGLIERMDLAEIRNLVLGKQNAFVQVRPWRFVDKSTLKAYSRIETSSTYQENNWVGVKMGDVNFDSDYLIRTTSRNRQVVLPVVLEKSTDVNGHTRLVVKMTESIRLAGFQLSLDMNAIEHWSIHDKSVLNITDDHWSRDGNHIIISWNSVTHDQRLERDDVLLSFDLGKGTKEFNLDDVTLNAGFDSEIYTPELKKRPIALKYESESKELQVLLFPNPAEYYQTFEFSSPETSDALISIQSIDGKEIESFEVQLQAGETIYHHNLTDRYTSGMYVYQIRTHDQVVTGRFEVIR</sequence>
<dbReference type="Gene3D" id="1.10.1330.10">
    <property type="entry name" value="Dockerin domain"/>
    <property type="match status" value="1"/>
</dbReference>
<keyword evidence="7" id="KW-0256">Endoplasmic reticulum</keyword>
<keyword evidence="14" id="KW-1185">Reference proteome</keyword>
<keyword evidence="10" id="KW-0325">Glycoprotein</keyword>
<evidence type="ECO:0000259" key="12">
    <source>
        <dbReference type="PROSITE" id="PS51766"/>
    </source>
</evidence>
<dbReference type="InterPro" id="IPR013783">
    <property type="entry name" value="Ig-like_fold"/>
</dbReference>
<gene>
    <name evidence="13" type="ORF">KUV50_17730</name>
</gene>
<dbReference type="GO" id="GO:0030246">
    <property type="term" value="F:carbohydrate binding"/>
    <property type="evidence" value="ECO:0007669"/>
    <property type="project" value="InterPro"/>
</dbReference>
<dbReference type="InterPro" id="IPR036439">
    <property type="entry name" value="Dockerin_dom_sf"/>
</dbReference>
<evidence type="ECO:0000256" key="5">
    <source>
        <dbReference type="ARBA" id="ARBA00022692"/>
    </source>
</evidence>
<evidence type="ECO:0000256" key="11">
    <source>
        <dbReference type="ARBA" id="ARBA00023277"/>
    </source>
</evidence>
<evidence type="ECO:0000313" key="13">
    <source>
        <dbReference type="EMBL" id="MBY5959996.1"/>
    </source>
</evidence>
<proteinExistence type="inferred from homology"/>
<dbReference type="CDD" id="cd14252">
    <property type="entry name" value="Dockerin_like"/>
    <property type="match status" value="1"/>
</dbReference>
<evidence type="ECO:0000256" key="10">
    <source>
        <dbReference type="ARBA" id="ARBA00023180"/>
    </source>
</evidence>
<evidence type="ECO:0000313" key="14">
    <source>
        <dbReference type="Proteomes" id="UP000753961"/>
    </source>
</evidence>
<dbReference type="RefSeq" id="WP_222581534.1">
    <property type="nucleotide sequence ID" value="NZ_JAHVHU010000021.1"/>
</dbReference>
<dbReference type="InterPro" id="IPR021720">
    <property type="entry name" value="Malectin_dom"/>
</dbReference>
<reference evidence="13" key="1">
    <citation type="submission" date="2021-06" db="EMBL/GenBank/DDBJ databases">
        <title>44 bacteria genomes isolated from Dapeng, Shenzhen.</title>
        <authorList>
            <person name="Zheng W."/>
            <person name="Yu S."/>
            <person name="Huang Y."/>
        </authorList>
    </citation>
    <scope>NUCLEOTIDE SEQUENCE</scope>
    <source>
        <strain evidence="13">DP5N28-2</strain>
    </source>
</reference>
<dbReference type="PANTHER" id="PTHR13460:SF0">
    <property type="entry name" value="MALECTIN"/>
    <property type="match status" value="1"/>
</dbReference>
<dbReference type="Gene3D" id="2.60.40.10">
    <property type="entry name" value="Immunoglobulins"/>
    <property type="match status" value="1"/>
</dbReference>
<dbReference type="InterPro" id="IPR018247">
    <property type="entry name" value="EF_Hand_1_Ca_BS"/>
</dbReference>
<dbReference type="PROSITE" id="PS00018">
    <property type="entry name" value="EF_HAND_1"/>
    <property type="match status" value="1"/>
</dbReference>
<comment type="subcellular location">
    <subcellularLocation>
        <location evidence="1">Endoplasmic reticulum membrane</location>
        <topology evidence="1">Single-pass type I membrane protein</topology>
    </subcellularLocation>
    <subcellularLocation>
        <location evidence="2">Secreted</location>
    </subcellularLocation>
</comment>
<dbReference type="InterPro" id="IPR026444">
    <property type="entry name" value="Secre_tail"/>
</dbReference>
<dbReference type="Proteomes" id="UP000753961">
    <property type="component" value="Unassembled WGS sequence"/>
</dbReference>
<dbReference type="PROSITE" id="PS51766">
    <property type="entry name" value="DOCKERIN"/>
    <property type="match status" value="1"/>
</dbReference>
<evidence type="ECO:0000256" key="3">
    <source>
        <dbReference type="ARBA" id="ARBA00009141"/>
    </source>
</evidence>
<keyword evidence="8" id="KW-1133">Transmembrane helix</keyword>
<evidence type="ECO:0000256" key="4">
    <source>
        <dbReference type="ARBA" id="ARBA00022525"/>
    </source>
</evidence>
<dbReference type="Pfam" id="PF17210">
    <property type="entry name" value="SdrD_B"/>
    <property type="match status" value="1"/>
</dbReference>
<keyword evidence="5" id="KW-0812">Transmembrane</keyword>
<dbReference type="SUPFAM" id="SSF63446">
    <property type="entry name" value="Type I dockerin domain"/>
    <property type="match status" value="1"/>
</dbReference>
<comment type="caution">
    <text evidence="13">The sequence shown here is derived from an EMBL/GenBank/DDBJ whole genome shotgun (WGS) entry which is preliminary data.</text>
</comment>
<dbReference type="GO" id="GO:0000272">
    <property type="term" value="P:polysaccharide catabolic process"/>
    <property type="evidence" value="ECO:0007669"/>
    <property type="project" value="InterPro"/>
</dbReference>
<dbReference type="InterPro" id="IPR039155">
    <property type="entry name" value="MLEC"/>
</dbReference>